<keyword evidence="2" id="KW-1133">Transmembrane helix</keyword>
<dbReference type="RefSeq" id="WP_130630861.1">
    <property type="nucleotide sequence ID" value="NZ_CP036164.1"/>
</dbReference>
<evidence type="ECO:0000313" key="3">
    <source>
        <dbReference type="EMBL" id="QBF47684.1"/>
    </source>
</evidence>
<sequence length="370" mass="38739">MASDTGTELPSWWRVVATLAVGTVIALVLALAVTTLGEGGDPRPVADVGHVYDHPFAEDELPHAGAVSLPWARIEVAVGTPQRELPTILDDAVDVAPPEGGSFVRVDARAAEPAQLAFAATGRPLQAEVEVVLRADGAEYPLSGPGGLRFDPNDAFVGSTGSRWVAVPGRPSELEVAVLVDGEEQTVHADGTVSAGRATGLAELPTLSSTSRPDEVACGPARRTDHSSLRPPEGLDDLACTVKATFRTPYVDGVGWAPEGREYLVVAAHDDVPAVDGPAGERWNATDTLTGRLDGAEPVVAPVDVNAVNAGTLAFQDPDDPRMLVFEVAETGSTGDLVLRLDVDARPDDPAASGHERMRLESTVPEEDLR</sequence>
<dbReference type="Proteomes" id="UP000290408">
    <property type="component" value="Chromosome"/>
</dbReference>
<dbReference type="AlphaFoldDB" id="A0A4P6MV93"/>
<evidence type="ECO:0000256" key="1">
    <source>
        <dbReference type="SAM" id="MobiDB-lite"/>
    </source>
</evidence>
<accession>A0A4P6MV93</accession>
<dbReference type="SUPFAM" id="SSF50952">
    <property type="entry name" value="Soluble quinoprotein glucose dehydrogenase"/>
    <property type="match status" value="1"/>
</dbReference>
<keyword evidence="2" id="KW-0812">Transmembrane</keyword>
<evidence type="ECO:0000256" key="2">
    <source>
        <dbReference type="SAM" id="Phobius"/>
    </source>
</evidence>
<dbReference type="EMBL" id="CP036164">
    <property type="protein sequence ID" value="QBF47684.1"/>
    <property type="molecule type" value="Genomic_DNA"/>
</dbReference>
<dbReference type="OrthoDB" id="3790881at2"/>
<keyword evidence="2" id="KW-0472">Membrane</keyword>
<feature type="region of interest" description="Disordered" evidence="1">
    <location>
        <begin position="207"/>
        <end position="232"/>
    </location>
</feature>
<protein>
    <submittedName>
        <fullName evidence="3">Uncharacterized protein</fullName>
    </submittedName>
</protein>
<evidence type="ECO:0000313" key="4">
    <source>
        <dbReference type="Proteomes" id="UP000290408"/>
    </source>
</evidence>
<proteinExistence type="predicted"/>
<gene>
    <name evidence="3" type="ORF">EXU32_16395</name>
</gene>
<feature type="compositionally biased region" description="Basic and acidic residues" evidence="1">
    <location>
        <begin position="345"/>
        <end position="360"/>
    </location>
</feature>
<reference evidence="3 4" key="1">
    <citation type="submission" date="2019-02" db="EMBL/GenBank/DDBJ databases">
        <title>Genomic data mining of an Antarctic deep-sea actinobacterium, Janibacterlimosus P3-3-X1.</title>
        <authorList>
            <person name="Liao L."/>
            <person name="Chen B."/>
        </authorList>
    </citation>
    <scope>NUCLEOTIDE SEQUENCE [LARGE SCALE GENOMIC DNA]</scope>
    <source>
        <strain evidence="3 4">P3-3-X1</strain>
    </source>
</reference>
<dbReference type="KEGG" id="jli:EXU32_16395"/>
<dbReference type="InterPro" id="IPR011041">
    <property type="entry name" value="Quinoprot_gluc/sorb_DH_b-prop"/>
</dbReference>
<organism evidence="3 4">
    <name type="scientific">Janibacter limosus</name>
    <dbReference type="NCBI Taxonomy" id="53458"/>
    <lineage>
        <taxon>Bacteria</taxon>
        <taxon>Bacillati</taxon>
        <taxon>Actinomycetota</taxon>
        <taxon>Actinomycetes</taxon>
        <taxon>Micrococcales</taxon>
        <taxon>Intrasporangiaceae</taxon>
        <taxon>Janibacter</taxon>
    </lineage>
</organism>
<keyword evidence="4" id="KW-1185">Reference proteome</keyword>
<feature type="transmembrane region" description="Helical" evidence="2">
    <location>
        <begin position="12"/>
        <end position="33"/>
    </location>
</feature>
<feature type="region of interest" description="Disordered" evidence="1">
    <location>
        <begin position="345"/>
        <end position="370"/>
    </location>
</feature>
<name>A0A4P6MV93_9MICO</name>